<dbReference type="EMBL" id="CAADRP010001541">
    <property type="protein sequence ID" value="VFU40073.1"/>
    <property type="molecule type" value="Genomic_DNA"/>
</dbReference>
<protein>
    <recommendedName>
        <fullName evidence="3">Reverse transcriptase Ty1/copia-type domain-containing protein</fullName>
    </recommendedName>
</protein>
<evidence type="ECO:0000256" key="1">
    <source>
        <dbReference type="ARBA" id="ARBA00022801"/>
    </source>
</evidence>
<accession>A0A6N2LG21</accession>
<dbReference type="SUPFAM" id="SSF55909">
    <property type="entry name" value="Pentein"/>
    <property type="match status" value="1"/>
</dbReference>
<dbReference type="CDD" id="cd09272">
    <property type="entry name" value="RNase_HI_RT_Ty1"/>
    <property type="match status" value="1"/>
</dbReference>
<evidence type="ECO:0000313" key="2">
    <source>
        <dbReference type="EMBL" id="VFU40073.1"/>
    </source>
</evidence>
<sequence>MKDLGAAKQILGMRIIRDRDKGTLELSQEEYVKKVLHRFKMDGAKPISTPLAKHFKLTKEQSPKTEEERNYMNAVPYASAIGSLMYAMVCTRPDIAHAVGVVSRYMSNPGKQHWEAVKWIMRYLKGTSNTSLCFTKSDLKCRRFGRDIDTRKSTTGFVYTLGNTAVCWASKLQKIVALSTTEAEYVAVTEAGKEMVWLQSFLDELGKKQHKGILYSDSQSAIFLAKNPAFHSRTKHIQLRYHFIRSLLDDGQLILEKIRGSENPGDMLTKEVPIEKLKLCKASDCNAKPRLPGTRLAASYVNFYISTGGIITPQFGDQKWDDEAVRVLSQVFPNHERQRRAVKMEGVYSRKIYDYNSKESPPSIKVTRNLLVCESLGKGICCARGRRITPSAPYLSHSGLTAHPDWAGLPSLMVWKPKMCGLGFQSSRAGSPSCLDCGPGTKPGPSKPSPREQWDVNHVPLHARLGKMMNSVDFRVQRNMYLLVPLGRGDRGGCSTSGGVGNGDGLALLSSGLCLFLRWRSAEQMELRGGLSHEGTPSAAHGMQPRGGRQPCLVAAMGVPDTVQATEECRHACKKNDLTKDAIWSLGLKALHL</sequence>
<dbReference type="PANTHER" id="PTHR11439:SF467">
    <property type="entry name" value="INTEGRASE CATALYTIC DOMAIN-CONTAINING PROTEIN"/>
    <property type="match status" value="1"/>
</dbReference>
<dbReference type="InterPro" id="IPR007466">
    <property type="entry name" value="Peptidyl-Arg-deiminase_porph"/>
</dbReference>
<gene>
    <name evidence="2" type="ORF">SVIM_LOCUS226977</name>
</gene>
<organism evidence="2">
    <name type="scientific">Salix viminalis</name>
    <name type="common">Common osier</name>
    <name type="synonym">Basket willow</name>
    <dbReference type="NCBI Taxonomy" id="40686"/>
    <lineage>
        <taxon>Eukaryota</taxon>
        <taxon>Viridiplantae</taxon>
        <taxon>Streptophyta</taxon>
        <taxon>Embryophyta</taxon>
        <taxon>Tracheophyta</taxon>
        <taxon>Spermatophyta</taxon>
        <taxon>Magnoliopsida</taxon>
        <taxon>eudicotyledons</taxon>
        <taxon>Gunneridae</taxon>
        <taxon>Pentapetalae</taxon>
        <taxon>rosids</taxon>
        <taxon>fabids</taxon>
        <taxon>Malpighiales</taxon>
        <taxon>Salicaceae</taxon>
        <taxon>Saliceae</taxon>
        <taxon>Salix</taxon>
    </lineage>
</organism>
<dbReference type="Gene3D" id="3.75.10.10">
    <property type="entry name" value="L-arginine/glycine Amidinotransferase, Chain A"/>
    <property type="match status" value="1"/>
</dbReference>
<dbReference type="AlphaFoldDB" id="A0A6N2LG21"/>
<dbReference type="InterPro" id="IPR043502">
    <property type="entry name" value="DNA/RNA_pol_sf"/>
</dbReference>
<dbReference type="GO" id="GO:0004668">
    <property type="term" value="F:protein-arginine deiminase activity"/>
    <property type="evidence" value="ECO:0007669"/>
    <property type="project" value="InterPro"/>
</dbReference>
<dbReference type="PANTHER" id="PTHR11439">
    <property type="entry name" value="GAG-POL-RELATED RETROTRANSPOSON"/>
    <property type="match status" value="1"/>
</dbReference>
<proteinExistence type="predicted"/>
<name>A0A6N2LG21_SALVM</name>
<keyword evidence="1" id="KW-0378">Hydrolase</keyword>
<reference evidence="2" key="1">
    <citation type="submission" date="2019-03" db="EMBL/GenBank/DDBJ databases">
        <authorList>
            <person name="Mank J."/>
            <person name="Almeida P."/>
        </authorList>
    </citation>
    <scope>NUCLEOTIDE SEQUENCE</scope>
    <source>
        <strain evidence="2">78183</strain>
    </source>
</reference>
<evidence type="ECO:0008006" key="3">
    <source>
        <dbReference type="Google" id="ProtNLM"/>
    </source>
</evidence>
<dbReference type="Pfam" id="PF04371">
    <property type="entry name" value="PAD_porph"/>
    <property type="match status" value="1"/>
</dbReference>
<dbReference type="SUPFAM" id="SSF56672">
    <property type="entry name" value="DNA/RNA polymerases"/>
    <property type="match status" value="1"/>
</dbReference>
<dbReference type="GO" id="GO:0009446">
    <property type="term" value="P:putrescine biosynthetic process"/>
    <property type="evidence" value="ECO:0007669"/>
    <property type="project" value="InterPro"/>
</dbReference>